<evidence type="ECO:0000256" key="1">
    <source>
        <dbReference type="ARBA" id="ARBA00009437"/>
    </source>
</evidence>
<dbReference type="Gene3D" id="3.40.190.290">
    <property type="match status" value="1"/>
</dbReference>
<dbReference type="PROSITE" id="PS50931">
    <property type="entry name" value="HTH_LYSR"/>
    <property type="match status" value="1"/>
</dbReference>
<dbReference type="PANTHER" id="PTHR30126:SF39">
    <property type="entry name" value="HTH-TYPE TRANSCRIPTIONAL REGULATOR CYSL"/>
    <property type="match status" value="1"/>
</dbReference>
<keyword evidence="2" id="KW-0805">Transcription regulation</keyword>
<dbReference type="RefSeq" id="WP_208846266.1">
    <property type="nucleotide sequence ID" value="NZ_JAGGDJ010000002.1"/>
</dbReference>
<dbReference type="InterPro" id="IPR005119">
    <property type="entry name" value="LysR_subst-bd"/>
</dbReference>
<dbReference type="Proteomes" id="UP000670947">
    <property type="component" value="Unassembled WGS sequence"/>
</dbReference>
<evidence type="ECO:0000259" key="5">
    <source>
        <dbReference type="PROSITE" id="PS50931"/>
    </source>
</evidence>
<dbReference type="PANTHER" id="PTHR30126">
    <property type="entry name" value="HTH-TYPE TRANSCRIPTIONAL REGULATOR"/>
    <property type="match status" value="1"/>
</dbReference>
<comment type="caution">
    <text evidence="6">The sequence shown here is derived from an EMBL/GenBank/DDBJ whole genome shotgun (WGS) entry which is preliminary data.</text>
</comment>
<sequence length="299" mass="31823">MNLYGLIVFHHVAATGSVTKAAEALGISQPAVTAHVRNMSAELGQALLAPKGRGIFLTEAGSRLAAHAARLYALQREIARDMNAYAAGAAGELRLAATSLAASFLLPELLAAYRETHPGVAIALRTLRPDDALEALRRYDADAAFVSGGCRNHPGLFGQVLREEELWFVAAPHHPLAGRRVPFRTIANEPFVMRELDCDASEQLAALCEVRGMPMPRGAIQVSGAHEALHAAAAGIGLALMSALEARKAVGRGELARVKAEGVELRSPVMLYTRAEEDLPPQAARFLGMLKDDSSSRPA</sequence>
<dbReference type="SUPFAM" id="SSF46785">
    <property type="entry name" value="Winged helix' DNA-binding domain"/>
    <property type="match status" value="1"/>
</dbReference>
<keyword evidence="7" id="KW-1185">Reference proteome</keyword>
<evidence type="ECO:0000313" key="6">
    <source>
        <dbReference type="EMBL" id="MBO7743215.1"/>
    </source>
</evidence>
<dbReference type="InterPro" id="IPR036390">
    <property type="entry name" value="WH_DNA-bd_sf"/>
</dbReference>
<dbReference type="SUPFAM" id="SSF53850">
    <property type="entry name" value="Periplasmic binding protein-like II"/>
    <property type="match status" value="1"/>
</dbReference>
<dbReference type="InterPro" id="IPR036388">
    <property type="entry name" value="WH-like_DNA-bd_sf"/>
</dbReference>
<dbReference type="Pfam" id="PF00126">
    <property type="entry name" value="HTH_1"/>
    <property type="match status" value="1"/>
</dbReference>
<protein>
    <submittedName>
        <fullName evidence="6">LysR family transcriptional regulator</fullName>
    </submittedName>
</protein>
<accession>A0ABS3W4Z5</accession>
<feature type="domain" description="HTH lysR-type" evidence="5">
    <location>
        <begin position="1"/>
        <end position="58"/>
    </location>
</feature>
<evidence type="ECO:0000256" key="4">
    <source>
        <dbReference type="ARBA" id="ARBA00023163"/>
    </source>
</evidence>
<evidence type="ECO:0000256" key="3">
    <source>
        <dbReference type="ARBA" id="ARBA00023125"/>
    </source>
</evidence>
<dbReference type="PROSITE" id="PS50890">
    <property type="entry name" value="PUA"/>
    <property type="match status" value="1"/>
</dbReference>
<evidence type="ECO:0000313" key="7">
    <source>
        <dbReference type="Proteomes" id="UP000670947"/>
    </source>
</evidence>
<dbReference type="EMBL" id="JAGGDJ010000002">
    <property type="protein sequence ID" value="MBO7743215.1"/>
    <property type="molecule type" value="Genomic_DNA"/>
</dbReference>
<keyword evidence="4" id="KW-0804">Transcription</keyword>
<gene>
    <name evidence="6" type="ORF">I8J29_03345</name>
</gene>
<dbReference type="CDD" id="cd05466">
    <property type="entry name" value="PBP2_LTTR_substrate"/>
    <property type="match status" value="1"/>
</dbReference>
<dbReference type="Pfam" id="PF03466">
    <property type="entry name" value="LysR_substrate"/>
    <property type="match status" value="1"/>
</dbReference>
<keyword evidence="3" id="KW-0238">DNA-binding</keyword>
<dbReference type="Gene3D" id="1.10.10.10">
    <property type="entry name" value="Winged helix-like DNA-binding domain superfamily/Winged helix DNA-binding domain"/>
    <property type="match status" value="1"/>
</dbReference>
<reference evidence="6 7" key="1">
    <citation type="submission" date="2021-03" db="EMBL/GenBank/DDBJ databases">
        <title>Paenibacillus artemisicola MWE-103 whole genome sequence.</title>
        <authorList>
            <person name="Ham Y.J."/>
        </authorList>
    </citation>
    <scope>NUCLEOTIDE SEQUENCE [LARGE SCALE GENOMIC DNA]</scope>
    <source>
        <strain evidence="6 7">MWE-103</strain>
    </source>
</reference>
<comment type="similarity">
    <text evidence="1">Belongs to the LysR transcriptional regulatory family.</text>
</comment>
<name>A0ABS3W4Z5_9BACL</name>
<evidence type="ECO:0000256" key="2">
    <source>
        <dbReference type="ARBA" id="ARBA00023015"/>
    </source>
</evidence>
<dbReference type="InterPro" id="IPR000847">
    <property type="entry name" value="LysR_HTH_N"/>
</dbReference>
<organism evidence="6 7">
    <name type="scientific">Paenibacillus artemisiicola</name>
    <dbReference type="NCBI Taxonomy" id="1172618"/>
    <lineage>
        <taxon>Bacteria</taxon>
        <taxon>Bacillati</taxon>
        <taxon>Bacillota</taxon>
        <taxon>Bacilli</taxon>
        <taxon>Bacillales</taxon>
        <taxon>Paenibacillaceae</taxon>
        <taxon>Paenibacillus</taxon>
    </lineage>
</organism>
<proteinExistence type="inferred from homology"/>